<dbReference type="EMBL" id="JAAVUN010000007">
    <property type="protein sequence ID" value="NKE09314.1"/>
    <property type="molecule type" value="Genomic_DNA"/>
</dbReference>
<comment type="caution">
    <text evidence="2">The sequence shown here is derived from an EMBL/GenBank/DDBJ whole genome shotgun (WGS) entry which is preliminary data.</text>
</comment>
<dbReference type="InterPro" id="IPR041657">
    <property type="entry name" value="HTH_17"/>
</dbReference>
<evidence type="ECO:0000313" key="3">
    <source>
        <dbReference type="Proteomes" id="UP000521379"/>
    </source>
</evidence>
<gene>
    <name evidence="2" type="ORF">GTW58_05030</name>
</gene>
<protein>
    <submittedName>
        <fullName evidence="2">Helix-turn-helix domain-containing protein</fullName>
    </submittedName>
</protein>
<dbReference type="RefSeq" id="WP_047689328.1">
    <property type="nucleotide sequence ID" value="NZ_JAAVUN010000007.1"/>
</dbReference>
<feature type="domain" description="Helix-turn-helix" evidence="1">
    <location>
        <begin position="77"/>
        <end position="119"/>
    </location>
</feature>
<proteinExistence type="predicted"/>
<accession>A0A846TU86</accession>
<dbReference type="GO" id="GO:0003677">
    <property type="term" value="F:DNA binding"/>
    <property type="evidence" value="ECO:0007669"/>
    <property type="project" value="InterPro"/>
</dbReference>
<dbReference type="AlphaFoldDB" id="A0A846TU86"/>
<evidence type="ECO:0000259" key="1">
    <source>
        <dbReference type="Pfam" id="PF12728"/>
    </source>
</evidence>
<dbReference type="NCBIfam" id="TIGR01764">
    <property type="entry name" value="excise"/>
    <property type="match status" value="1"/>
</dbReference>
<evidence type="ECO:0000313" key="2">
    <source>
        <dbReference type="EMBL" id="NKE09314.1"/>
    </source>
</evidence>
<dbReference type="Pfam" id="PF12728">
    <property type="entry name" value="HTH_17"/>
    <property type="match status" value="1"/>
</dbReference>
<sequence>MSTELLPAARIQVDDQTMREAQETIALPDVKDAVLVLRFPDGTERELPTKLETLLGDAVRALIQQGSVSMGQLPEELTSTVAADLLSVSRPTLMKWVRDGEIDSYRVGSHTRFRREVVLAKKAEIAARQRTAFNELRAFDDEFGEDFTD</sequence>
<name>A0A846TU86_9MICC</name>
<dbReference type="InterPro" id="IPR009061">
    <property type="entry name" value="DNA-bd_dom_put_sf"/>
</dbReference>
<dbReference type="Proteomes" id="UP000521379">
    <property type="component" value="Unassembled WGS sequence"/>
</dbReference>
<reference evidence="2 3" key="1">
    <citation type="submission" date="2020-02" db="EMBL/GenBank/DDBJ databases">
        <authorList>
            <person name="Sun Q."/>
        </authorList>
    </citation>
    <scope>NUCLEOTIDE SEQUENCE [LARGE SCALE GENOMIC DNA]</scope>
    <source>
        <strain evidence="2 3">YIM 13062</strain>
    </source>
</reference>
<organism evidence="2 3">
    <name type="scientific">Kocuria subflava</name>
    <dbReference type="NCBI Taxonomy" id="1736139"/>
    <lineage>
        <taxon>Bacteria</taxon>
        <taxon>Bacillati</taxon>
        <taxon>Actinomycetota</taxon>
        <taxon>Actinomycetes</taxon>
        <taxon>Micrococcales</taxon>
        <taxon>Micrococcaceae</taxon>
        <taxon>Kocuria</taxon>
    </lineage>
</organism>
<dbReference type="InterPro" id="IPR010093">
    <property type="entry name" value="SinI_DNA-bd"/>
</dbReference>
<dbReference type="SUPFAM" id="SSF46955">
    <property type="entry name" value="Putative DNA-binding domain"/>
    <property type="match status" value="1"/>
</dbReference>
<keyword evidence="3" id="KW-1185">Reference proteome</keyword>